<protein>
    <submittedName>
        <fullName evidence="1">Uncharacterized protein</fullName>
    </submittedName>
</protein>
<comment type="caution">
    <text evidence="1">The sequence shown here is derived from an EMBL/GenBank/DDBJ whole genome shotgun (WGS) entry which is preliminary data.</text>
</comment>
<sequence>MTDHGLRPEYGDPAHLAVAVGGLPADGLAMAYDIFTRAIGALAVRSTPGDGTKCTILPSDVTVRA</sequence>
<dbReference type="RefSeq" id="WP_133871579.1">
    <property type="nucleotide sequence ID" value="NZ_BOMD01000071.1"/>
</dbReference>
<name>A0A4R6JL83_9ACTN</name>
<organism evidence="1 2">
    <name type="scientific">Paractinoplanes brasiliensis</name>
    <dbReference type="NCBI Taxonomy" id="52695"/>
    <lineage>
        <taxon>Bacteria</taxon>
        <taxon>Bacillati</taxon>
        <taxon>Actinomycetota</taxon>
        <taxon>Actinomycetes</taxon>
        <taxon>Micromonosporales</taxon>
        <taxon>Micromonosporaceae</taxon>
        <taxon>Paractinoplanes</taxon>
    </lineage>
</organism>
<accession>A0A4R6JL83</accession>
<evidence type="ECO:0000313" key="1">
    <source>
        <dbReference type="EMBL" id="TDO36879.1"/>
    </source>
</evidence>
<proteinExistence type="predicted"/>
<reference evidence="1 2" key="1">
    <citation type="submission" date="2019-03" db="EMBL/GenBank/DDBJ databases">
        <title>Sequencing the genomes of 1000 actinobacteria strains.</title>
        <authorList>
            <person name="Klenk H.-P."/>
        </authorList>
    </citation>
    <scope>NUCLEOTIDE SEQUENCE [LARGE SCALE GENOMIC DNA]</scope>
    <source>
        <strain evidence="1 2">DSM 43805</strain>
    </source>
</reference>
<dbReference type="Proteomes" id="UP000294901">
    <property type="component" value="Unassembled WGS sequence"/>
</dbReference>
<keyword evidence="2" id="KW-1185">Reference proteome</keyword>
<gene>
    <name evidence="1" type="ORF">C8E87_0466</name>
</gene>
<dbReference type="AlphaFoldDB" id="A0A4R6JL83"/>
<evidence type="ECO:0000313" key="2">
    <source>
        <dbReference type="Proteomes" id="UP000294901"/>
    </source>
</evidence>
<dbReference type="EMBL" id="SNWR01000001">
    <property type="protein sequence ID" value="TDO36879.1"/>
    <property type="molecule type" value="Genomic_DNA"/>
</dbReference>